<dbReference type="InterPro" id="IPR005467">
    <property type="entry name" value="His_kinase_dom"/>
</dbReference>
<feature type="domain" description="PAC" evidence="9">
    <location>
        <begin position="224"/>
        <end position="277"/>
    </location>
</feature>
<proteinExistence type="predicted"/>
<keyword evidence="5" id="KW-0418">Kinase</keyword>
<dbReference type="CDD" id="cd00082">
    <property type="entry name" value="HisKA"/>
    <property type="match status" value="1"/>
</dbReference>
<evidence type="ECO:0000313" key="10">
    <source>
        <dbReference type="EMBL" id="QJD80843.1"/>
    </source>
</evidence>
<name>A0A7L5DU52_9BACT</name>
<dbReference type="InterPro" id="IPR013656">
    <property type="entry name" value="PAS_4"/>
</dbReference>
<dbReference type="SMART" id="SM00388">
    <property type="entry name" value="HisKA"/>
    <property type="match status" value="1"/>
</dbReference>
<evidence type="ECO:0000256" key="6">
    <source>
        <dbReference type="SAM" id="Coils"/>
    </source>
</evidence>
<dbReference type="InterPro" id="IPR004358">
    <property type="entry name" value="Sig_transdc_His_kin-like_C"/>
</dbReference>
<evidence type="ECO:0000256" key="4">
    <source>
        <dbReference type="ARBA" id="ARBA00022679"/>
    </source>
</evidence>
<feature type="coiled-coil region" evidence="6">
    <location>
        <begin position="275"/>
        <end position="334"/>
    </location>
</feature>
<evidence type="ECO:0000313" key="11">
    <source>
        <dbReference type="Proteomes" id="UP000501128"/>
    </source>
</evidence>
<dbReference type="PRINTS" id="PR00344">
    <property type="entry name" value="BCTRLSENSOR"/>
</dbReference>
<dbReference type="EC" id="2.7.13.3" evidence="2"/>
<dbReference type="InterPro" id="IPR035965">
    <property type="entry name" value="PAS-like_dom_sf"/>
</dbReference>
<dbReference type="PANTHER" id="PTHR43304">
    <property type="entry name" value="PHYTOCHROME-LIKE PROTEIN CPH1"/>
    <property type="match status" value="1"/>
</dbReference>
<dbReference type="InterPro" id="IPR013655">
    <property type="entry name" value="PAS_fold_3"/>
</dbReference>
<reference evidence="10 11" key="1">
    <citation type="submission" date="2020-04" db="EMBL/GenBank/DDBJ databases">
        <title>Genome sequencing of novel species.</title>
        <authorList>
            <person name="Heo J."/>
            <person name="Kim S.-J."/>
            <person name="Kim J.-S."/>
            <person name="Hong S.-B."/>
            <person name="Kwon S.-W."/>
        </authorList>
    </citation>
    <scope>NUCLEOTIDE SEQUENCE [LARGE SCALE GENOMIC DNA]</scope>
    <source>
        <strain evidence="10 11">CJU-R4</strain>
    </source>
</reference>
<dbReference type="InterPro" id="IPR052162">
    <property type="entry name" value="Sensor_kinase/Photoreceptor"/>
</dbReference>
<gene>
    <name evidence="10" type="ORF">HH216_22265</name>
</gene>
<dbReference type="Gene3D" id="2.10.70.100">
    <property type="match status" value="1"/>
</dbReference>
<evidence type="ECO:0000256" key="2">
    <source>
        <dbReference type="ARBA" id="ARBA00012438"/>
    </source>
</evidence>
<dbReference type="PROSITE" id="PS50109">
    <property type="entry name" value="HIS_KIN"/>
    <property type="match status" value="1"/>
</dbReference>
<dbReference type="PROSITE" id="PS50112">
    <property type="entry name" value="PAS"/>
    <property type="match status" value="1"/>
</dbReference>
<keyword evidence="6" id="KW-0175">Coiled coil</keyword>
<dbReference type="SMART" id="SM00091">
    <property type="entry name" value="PAS"/>
    <property type="match status" value="2"/>
</dbReference>
<accession>A0A7L5DU52</accession>
<dbReference type="SUPFAM" id="SSF55874">
    <property type="entry name" value="ATPase domain of HSP90 chaperone/DNA topoisomerase II/histidine kinase"/>
    <property type="match status" value="1"/>
</dbReference>
<dbReference type="EMBL" id="CP051677">
    <property type="protein sequence ID" value="QJD80843.1"/>
    <property type="molecule type" value="Genomic_DNA"/>
</dbReference>
<organism evidence="10 11">
    <name type="scientific">Spirosoma rhododendri</name>
    <dbReference type="NCBI Taxonomy" id="2728024"/>
    <lineage>
        <taxon>Bacteria</taxon>
        <taxon>Pseudomonadati</taxon>
        <taxon>Bacteroidota</taxon>
        <taxon>Cytophagia</taxon>
        <taxon>Cytophagales</taxon>
        <taxon>Cytophagaceae</taxon>
        <taxon>Spirosoma</taxon>
    </lineage>
</organism>
<keyword evidence="4" id="KW-0808">Transferase</keyword>
<dbReference type="PANTHER" id="PTHR43304:SF1">
    <property type="entry name" value="PAC DOMAIN-CONTAINING PROTEIN"/>
    <property type="match status" value="1"/>
</dbReference>
<feature type="domain" description="PAC" evidence="9">
    <location>
        <begin position="92"/>
        <end position="145"/>
    </location>
</feature>
<dbReference type="Proteomes" id="UP000501128">
    <property type="component" value="Chromosome"/>
</dbReference>
<dbReference type="InterPro" id="IPR036890">
    <property type="entry name" value="HATPase_C_sf"/>
</dbReference>
<dbReference type="NCBIfam" id="TIGR00229">
    <property type="entry name" value="sensory_box"/>
    <property type="match status" value="1"/>
</dbReference>
<dbReference type="Pfam" id="PF00512">
    <property type="entry name" value="HisKA"/>
    <property type="match status" value="1"/>
</dbReference>
<comment type="catalytic activity">
    <reaction evidence="1">
        <text>ATP + protein L-histidine = ADP + protein N-phospho-L-histidine.</text>
        <dbReference type="EC" id="2.7.13.3"/>
    </reaction>
</comment>
<dbReference type="InterPro" id="IPR036097">
    <property type="entry name" value="HisK_dim/P_sf"/>
</dbReference>
<dbReference type="SUPFAM" id="SSF55785">
    <property type="entry name" value="PYP-like sensor domain (PAS domain)"/>
    <property type="match status" value="2"/>
</dbReference>
<protein>
    <recommendedName>
        <fullName evidence="2">histidine kinase</fullName>
        <ecNumber evidence="2">2.7.13.3</ecNumber>
    </recommendedName>
</protein>
<dbReference type="Pfam" id="PF08447">
    <property type="entry name" value="PAS_3"/>
    <property type="match status" value="1"/>
</dbReference>
<dbReference type="Pfam" id="PF02518">
    <property type="entry name" value="HATPase_c"/>
    <property type="match status" value="1"/>
</dbReference>
<evidence type="ECO:0000259" key="9">
    <source>
        <dbReference type="PROSITE" id="PS50113"/>
    </source>
</evidence>
<dbReference type="AlphaFoldDB" id="A0A7L5DU52"/>
<evidence type="ECO:0000256" key="1">
    <source>
        <dbReference type="ARBA" id="ARBA00000085"/>
    </source>
</evidence>
<dbReference type="SMART" id="SM00387">
    <property type="entry name" value="HATPase_c"/>
    <property type="match status" value="1"/>
</dbReference>
<dbReference type="InterPro" id="IPR000700">
    <property type="entry name" value="PAS-assoc_C"/>
</dbReference>
<evidence type="ECO:0000259" key="7">
    <source>
        <dbReference type="PROSITE" id="PS50109"/>
    </source>
</evidence>
<dbReference type="Gene3D" id="3.30.450.20">
    <property type="entry name" value="PAS domain"/>
    <property type="match status" value="2"/>
</dbReference>
<sequence>MTAGQQPVNSSSDQLQQPDPTFALQAAGIGTWDLDITNQRVWWDERCKQLYGFDKDDVVPYDQVLSYMHSEDRSQVDTAVQWALNPKSEGYYDVRFRTIGAADGRLRWLHCRGRAFFNNQQIAYRFSGIAQDITELMLTRQEADESELKLQSVLNQAPAAIAISMLVGPDLIVTAPNQTFMDTVGKGNDIAGKSLRTLMPELESQPFLQLFDWIFASGESFHSVAQPVRIVQEGEEKNYFFNVAFSPLRNPQGEIYAILGLSFDVTQQVQDRQTIEDSEERYRLLSEQLEEQVQQRTEELAASNEELVAGNEEYAAINEELEEANSLLVRSNNNLQTFAYVASHDLQEPLRKIQQFGDLLKTRFVESVGGDELVYVERMQIAASRMSTLIKDLLDFSRITTRRNQEGVVQLSVVIEDVLSTLDVTVAETGAQIQVDALPDVLGDATQFRQLFQNLLSNALKFRRSDVPSHIRVTSRVLAADELPPTVKPTRRATDYYLITVADNGIGFDEKYLDRIFQVFQRLHGRSQYAGTGVGLAICEKVVTNHGGVITATSQPNQGATFMIYLPAHI</sequence>
<dbReference type="SUPFAM" id="SSF47384">
    <property type="entry name" value="Homodimeric domain of signal transducing histidine kinase"/>
    <property type="match status" value="1"/>
</dbReference>
<evidence type="ECO:0000259" key="8">
    <source>
        <dbReference type="PROSITE" id="PS50112"/>
    </source>
</evidence>
<dbReference type="InterPro" id="IPR003661">
    <property type="entry name" value="HisK_dim/P_dom"/>
</dbReference>
<dbReference type="Gene3D" id="3.30.565.10">
    <property type="entry name" value="Histidine kinase-like ATPase, C-terminal domain"/>
    <property type="match status" value="1"/>
</dbReference>
<dbReference type="InterPro" id="IPR000014">
    <property type="entry name" value="PAS"/>
</dbReference>
<dbReference type="CDD" id="cd00130">
    <property type="entry name" value="PAS"/>
    <property type="match status" value="1"/>
</dbReference>
<dbReference type="Gene3D" id="1.10.287.130">
    <property type="match status" value="1"/>
</dbReference>
<dbReference type="PROSITE" id="PS50113">
    <property type="entry name" value="PAC"/>
    <property type="match status" value="2"/>
</dbReference>
<evidence type="ECO:0000256" key="5">
    <source>
        <dbReference type="ARBA" id="ARBA00022777"/>
    </source>
</evidence>
<dbReference type="RefSeq" id="WP_169552863.1">
    <property type="nucleotide sequence ID" value="NZ_CP051677.1"/>
</dbReference>
<dbReference type="GO" id="GO:0000155">
    <property type="term" value="F:phosphorelay sensor kinase activity"/>
    <property type="evidence" value="ECO:0007669"/>
    <property type="project" value="InterPro"/>
</dbReference>
<keyword evidence="11" id="KW-1185">Reference proteome</keyword>
<feature type="domain" description="Histidine kinase" evidence="7">
    <location>
        <begin position="341"/>
        <end position="570"/>
    </location>
</feature>
<evidence type="ECO:0000256" key="3">
    <source>
        <dbReference type="ARBA" id="ARBA00022553"/>
    </source>
</evidence>
<dbReference type="FunFam" id="3.30.565.10:FF:000006">
    <property type="entry name" value="Sensor histidine kinase WalK"/>
    <property type="match status" value="1"/>
</dbReference>
<dbReference type="Pfam" id="PF08448">
    <property type="entry name" value="PAS_4"/>
    <property type="match status" value="1"/>
</dbReference>
<dbReference type="KEGG" id="srho:HH216_22265"/>
<dbReference type="InterPro" id="IPR003594">
    <property type="entry name" value="HATPase_dom"/>
</dbReference>
<keyword evidence="3" id="KW-0597">Phosphoprotein</keyword>
<feature type="domain" description="PAS" evidence="8">
    <location>
        <begin position="23"/>
        <end position="87"/>
    </location>
</feature>